<reference evidence="2 3" key="1">
    <citation type="submission" date="2023-11" db="EMBL/GenBank/DDBJ databases">
        <title>MicrobeMod: A computational toolkit for identifying prokaryotic methylation and restriction-modification with nanopore sequencing.</title>
        <authorList>
            <person name="Crits-Christoph A."/>
            <person name="Kang S.C."/>
            <person name="Lee H."/>
            <person name="Ostrov N."/>
        </authorList>
    </citation>
    <scope>NUCLEOTIDE SEQUENCE [LARGE SCALE GENOMIC DNA]</scope>
    <source>
        <strain evidence="2 3">ATCC 14820</strain>
    </source>
</reference>
<feature type="region of interest" description="Disordered" evidence="1">
    <location>
        <begin position="1"/>
        <end position="70"/>
    </location>
</feature>
<evidence type="ECO:0000313" key="3">
    <source>
        <dbReference type="Proteomes" id="UP001279660"/>
    </source>
</evidence>
<dbReference type="Proteomes" id="UP001279660">
    <property type="component" value="Unassembled WGS sequence"/>
</dbReference>
<proteinExistence type="predicted"/>
<evidence type="ECO:0000313" key="2">
    <source>
        <dbReference type="EMBL" id="MDX5984504.1"/>
    </source>
</evidence>
<feature type="compositionally biased region" description="Basic and acidic residues" evidence="1">
    <location>
        <begin position="9"/>
        <end position="44"/>
    </location>
</feature>
<sequence>MSADINKGPLDDPRDDTDPRSDLQQEVEARKDAVERGEGGKEPDAFTSAGMPDGVGGTGGVVKNQGDDGQ</sequence>
<keyword evidence="3" id="KW-1185">Reference proteome</keyword>
<name>A0ABU4PM56_9SPHN</name>
<evidence type="ECO:0000256" key="1">
    <source>
        <dbReference type="SAM" id="MobiDB-lite"/>
    </source>
</evidence>
<accession>A0ABU4PM56</accession>
<protein>
    <submittedName>
        <fullName evidence="2">Uncharacterized protein</fullName>
    </submittedName>
</protein>
<organism evidence="2 3">
    <name type="scientific">Sphingomonas echinoides</name>
    <dbReference type="NCBI Taxonomy" id="59803"/>
    <lineage>
        <taxon>Bacteria</taxon>
        <taxon>Pseudomonadati</taxon>
        <taxon>Pseudomonadota</taxon>
        <taxon>Alphaproteobacteria</taxon>
        <taxon>Sphingomonadales</taxon>
        <taxon>Sphingomonadaceae</taxon>
        <taxon>Sphingomonas</taxon>
    </lineage>
</organism>
<gene>
    <name evidence="2" type="ORF">SIL82_09530</name>
</gene>
<dbReference type="EMBL" id="JAWXXV010000001">
    <property type="protein sequence ID" value="MDX5984504.1"/>
    <property type="molecule type" value="Genomic_DNA"/>
</dbReference>
<dbReference type="RefSeq" id="WP_010403218.1">
    <property type="nucleotide sequence ID" value="NZ_JAWXXV010000001.1"/>
</dbReference>
<comment type="caution">
    <text evidence="2">The sequence shown here is derived from an EMBL/GenBank/DDBJ whole genome shotgun (WGS) entry which is preliminary data.</text>
</comment>